<accession>A0A426TUZ3</accession>
<evidence type="ECO:0000313" key="2">
    <source>
        <dbReference type="Proteomes" id="UP000280307"/>
    </source>
</evidence>
<comment type="caution">
    <text evidence="1">The sequence shown here is derived from an EMBL/GenBank/DDBJ whole genome shotgun (WGS) entry which is preliminary data.</text>
</comment>
<protein>
    <recommendedName>
        <fullName evidence="3">Addiction module protein</fullName>
    </recommendedName>
</protein>
<sequence length="82" mass="9396">MSRLTLADVLTQARQLPLAEQARLTTILDRERSLRLVALLDEWAADESGYEDEAWPQLQATLDAERERLGMSRLFADRDHSV</sequence>
<organism evidence="1 2">
    <name type="scientific">Candidatus Viridilinea halotolerans</name>
    <dbReference type="NCBI Taxonomy" id="2491704"/>
    <lineage>
        <taxon>Bacteria</taxon>
        <taxon>Bacillati</taxon>
        <taxon>Chloroflexota</taxon>
        <taxon>Chloroflexia</taxon>
        <taxon>Chloroflexales</taxon>
        <taxon>Chloroflexineae</taxon>
        <taxon>Oscillochloridaceae</taxon>
        <taxon>Candidatus Viridilinea</taxon>
    </lineage>
</organism>
<dbReference type="EMBL" id="RSAS01000686">
    <property type="protein sequence ID" value="RRR68899.1"/>
    <property type="molecule type" value="Genomic_DNA"/>
</dbReference>
<name>A0A426TUZ3_9CHLR</name>
<dbReference type="AlphaFoldDB" id="A0A426TUZ3"/>
<dbReference type="Proteomes" id="UP000280307">
    <property type="component" value="Unassembled WGS sequence"/>
</dbReference>
<evidence type="ECO:0000313" key="1">
    <source>
        <dbReference type="EMBL" id="RRR68899.1"/>
    </source>
</evidence>
<proteinExistence type="predicted"/>
<reference evidence="1 2" key="1">
    <citation type="submission" date="2018-12" db="EMBL/GenBank/DDBJ databases">
        <title>Genome Sequence of Candidatus Viridilinea halotolerans isolated from saline sulfide-rich spring.</title>
        <authorList>
            <person name="Grouzdev D.S."/>
            <person name="Burganskaya E.I."/>
            <person name="Krutkina M.S."/>
            <person name="Sukhacheva M.V."/>
            <person name="Gorlenko V.M."/>
        </authorList>
    </citation>
    <scope>NUCLEOTIDE SEQUENCE [LARGE SCALE GENOMIC DNA]</scope>
    <source>
        <strain evidence="1">Chok-6</strain>
    </source>
</reference>
<evidence type="ECO:0008006" key="3">
    <source>
        <dbReference type="Google" id="ProtNLM"/>
    </source>
</evidence>
<gene>
    <name evidence="1" type="ORF">EI684_16875</name>
</gene>